<evidence type="ECO:0000313" key="3">
    <source>
        <dbReference type="Proteomes" id="UP000613840"/>
    </source>
</evidence>
<dbReference type="GO" id="GO:0006629">
    <property type="term" value="P:lipid metabolic process"/>
    <property type="evidence" value="ECO:0007669"/>
    <property type="project" value="InterPro"/>
</dbReference>
<dbReference type="PANTHER" id="PTHR43805">
    <property type="entry name" value="GLYCEROPHOSPHORYL DIESTER PHOSPHODIESTERASE"/>
    <property type="match status" value="1"/>
</dbReference>
<proteinExistence type="predicted"/>
<evidence type="ECO:0000259" key="1">
    <source>
        <dbReference type="PROSITE" id="PS51704"/>
    </source>
</evidence>
<dbReference type="RefSeq" id="WP_188894125.1">
    <property type="nucleotide sequence ID" value="NZ_BMMZ01000002.1"/>
</dbReference>
<comment type="caution">
    <text evidence="2">The sequence shown here is derived from an EMBL/GenBank/DDBJ whole genome shotgun (WGS) entry which is preliminary data.</text>
</comment>
<dbReference type="InterPro" id="IPR017946">
    <property type="entry name" value="PLC-like_Pdiesterase_TIM-brl"/>
</dbReference>
<dbReference type="EMBL" id="BMMZ01000002">
    <property type="protein sequence ID" value="GGL54084.1"/>
    <property type="molecule type" value="Genomic_DNA"/>
</dbReference>
<sequence length="274" mass="30071">MARAPVGRRAADFGFFDAPFLAFAHRGGAAYPANRGHENTLAAFQAAVDLGYRYLETDVHATRDGRLVAFHDERLDRVTDRTGAIAELTFDEVRTAVVGDGYQIPTLAELLHAFPAARFNIDCKAEDAVDLLAREILEHEVVDRVCVSSFGVHRLRRLRELLPAVPTAVSSRAIVQLRFAPFLTRLPVISNLVHSPGVALQLPVTTPVAGRQVAVLTERLVTAAHQAGRQVHVWTIDDAAEMNRLIDLGVDGIFTDRIDTLKDVLARRGLWSAA</sequence>
<reference evidence="2" key="2">
    <citation type="submission" date="2020-09" db="EMBL/GenBank/DDBJ databases">
        <authorList>
            <person name="Sun Q."/>
            <person name="Zhou Y."/>
        </authorList>
    </citation>
    <scope>NUCLEOTIDE SEQUENCE</scope>
    <source>
        <strain evidence="2">CGMCC 4.7306</strain>
    </source>
</reference>
<dbReference type="Proteomes" id="UP000613840">
    <property type="component" value="Unassembled WGS sequence"/>
</dbReference>
<keyword evidence="3" id="KW-1185">Reference proteome</keyword>
<feature type="domain" description="GP-PDE" evidence="1">
    <location>
        <begin position="20"/>
        <end position="265"/>
    </location>
</feature>
<evidence type="ECO:0000313" key="2">
    <source>
        <dbReference type="EMBL" id="GGL54084.1"/>
    </source>
</evidence>
<dbReference type="SUPFAM" id="SSF51695">
    <property type="entry name" value="PLC-like phosphodiesterases"/>
    <property type="match status" value="1"/>
</dbReference>
<dbReference type="PANTHER" id="PTHR43805:SF1">
    <property type="entry name" value="GP-PDE DOMAIN-CONTAINING PROTEIN"/>
    <property type="match status" value="1"/>
</dbReference>
<dbReference type="InterPro" id="IPR030395">
    <property type="entry name" value="GP_PDE_dom"/>
</dbReference>
<gene>
    <name evidence="2" type="ORF">GCM10011575_10610</name>
</gene>
<dbReference type="GO" id="GO:0008081">
    <property type="term" value="F:phosphoric diester hydrolase activity"/>
    <property type="evidence" value="ECO:0007669"/>
    <property type="project" value="InterPro"/>
</dbReference>
<dbReference type="Pfam" id="PF03009">
    <property type="entry name" value="GDPD"/>
    <property type="match status" value="1"/>
</dbReference>
<dbReference type="Gene3D" id="3.20.20.190">
    <property type="entry name" value="Phosphatidylinositol (PI) phosphodiesterase"/>
    <property type="match status" value="1"/>
</dbReference>
<organism evidence="2 3">
    <name type="scientific">Microlunatus endophyticus</name>
    <dbReference type="NCBI Taxonomy" id="1716077"/>
    <lineage>
        <taxon>Bacteria</taxon>
        <taxon>Bacillati</taxon>
        <taxon>Actinomycetota</taxon>
        <taxon>Actinomycetes</taxon>
        <taxon>Propionibacteriales</taxon>
        <taxon>Propionibacteriaceae</taxon>
        <taxon>Microlunatus</taxon>
    </lineage>
</organism>
<reference evidence="2" key="1">
    <citation type="journal article" date="2014" name="Int. J. Syst. Evol. Microbiol.">
        <title>Complete genome sequence of Corynebacterium casei LMG S-19264T (=DSM 44701T), isolated from a smear-ripened cheese.</title>
        <authorList>
            <consortium name="US DOE Joint Genome Institute (JGI-PGF)"/>
            <person name="Walter F."/>
            <person name="Albersmeier A."/>
            <person name="Kalinowski J."/>
            <person name="Ruckert C."/>
        </authorList>
    </citation>
    <scope>NUCLEOTIDE SEQUENCE</scope>
    <source>
        <strain evidence="2">CGMCC 4.7306</strain>
    </source>
</reference>
<dbReference type="PROSITE" id="PS51704">
    <property type="entry name" value="GP_PDE"/>
    <property type="match status" value="1"/>
</dbReference>
<name>A0A917S531_9ACTN</name>
<dbReference type="AlphaFoldDB" id="A0A917S531"/>
<accession>A0A917S531</accession>
<protein>
    <submittedName>
        <fullName evidence="2">Glycerophosphoryl diester phosphodiesterase</fullName>
    </submittedName>
</protein>